<gene>
    <name evidence="1" type="ORF">AS026_32810</name>
</gene>
<protein>
    <submittedName>
        <fullName evidence="1">Uncharacterized protein</fullName>
    </submittedName>
</protein>
<accession>A0A120FPI1</accession>
<dbReference type="AlphaFoldDB" id="A0A120FPI1"/>
<dbReference type="SUPFAM" id="SSF53474">
    <property type="entry name" value="alpha/beta-Hydrolases"/>
    <property type="match status" value="1"/>
</dbReference>
<name>A0A120FPI1_9HYPH</name>
<evidence type="ECO:0000313" key="1">
    <source>
        <dbReference type="EMBL" id="KWV56989.1"/>
    </source>
</evidence>
<dbReference type="EMBL" id="LNCD01000033">
    <property type="protein sequence ID" value="KWV56989.1"/>
    <property type="molecule type" value="Genomic_DNA"/>
</dbReference>
<dbReference type="OrthoDB" id="9771666at2"/>
<organism evidence="1 2">
    <name type="scientific">Rhizobium altiplani</name>
    <dbReference type="NCBI Taxonomy" id="1864509"/>
    <lineage>
        <taxon>Bacteria</taxon>
        <taxon>Pseudomonadati</taxon>
        <taxon>Pseudomonadota</taxon>
        <taxon>Alphaproteobacteria</taxon>
        <taxon>Hyphomicrobiales</taxon>
        <taxon>Rhizobiaceae</taxon>
        <taxon>Rhizobium/Agrobacterium group</taxon>
        <taxon>Rhizobium</taxon>
    </lineage>
</organism>
<sequence>MAAMATLPSLDAEGFARAAQIQSDVRRLHTERPALDTDWGQLDCYLARPDDTAPHPGVVVVHDKLGLTPHFEEVTRRAAALSGPTFL</sequence>
<reference evidence="1 2" key="1">
    <citation type="submission" date="2015-11" db="EMBL/GenBank/DDBJ databases">
        <title>Draft Genome Sequence of the Strain BR 10423 (Rhizobium sp.) isolated from nodules of Mimosa pudica.</title>
        <authorList>
            <person name="Barauna A.C."/>
            <person name="Zilli J.E."/>
            <person name="Simoes-Araujo J.L."/>
            <person name="Reis V.M."/>
            <person name="James E.K."/>
            <person name="Reis F.B.Jr."/>
            <person name="Rouws L.F."/>
            <person name="Passos S.R."/>
            <person name="Gois S.R."/>
        </authorList>
    </citation>
    <scope>NUCLEOTIDE SEQUENCE [LARGE SCALE GENOMIC DNA]</scope>
    <source>
        <strain evidence="1 2">BR10423</strain>
    </source>
</reference>
<proteinExistence type="predicted"/>
<evidence type="ECO:0000313" key="2">
    <source>
        <dbReference type="Proteomes" id="UP000068164"/>
    </source>
</evidence>
<dbReference type="InterPro" id="IPR029058">
    <property type="entry name" value="AB_hydrolase_fold"/>
</dbReference>
<dbReference type="RefSeq" id="WP_062369074.1">
    <property type="nucleotide sequence ID" value="NZ_LNCD01000033.1"/>
</dbReference>
<dbReference type="Proteomes" id="UP000068164">
    <property type="component" value="Unassembled WGS sequence"/>
</dbReference>
<dbReference type="Gene3D" id="3.40.50.1820">
    <property type="entry name" value="alpha/beta hydrolase"/>
    <property type="match status" value="1"/>
</dbReference>
<comment type="caution">
    <text evidence="1">The sequence shown here is derived from an EMBL/GenBank/DDBJ whole genome shotgun (WGS) entry which is preliminary data.</text>
</comment>
<keyword evidence="2" id="KW-1185">Reference proteome</keyword>